<organism evidence="2 3">
    <name type="scientific">Hymenobacter lapidiphilus</name>
    <dbReference type="NCBI Taxonomy" id="2608003"/>
    <lineage>
        <taxon>Bacteria</taxon>
        <taxon>Pseudomonadati</taxon>
        <taxon>Bacteroidota</taxon>
        <taxon>Cytophagia</taxon>
        <taxon>Cytophagales</taxon>
        <taxon>Hymenobacteraceae</taxon>
        <taxon>Hymenobacter</taxon>
    </lineage>
</organism>
<evidence type="ECO:0000313" key="2">
    <source>
        <dbReference type="EMBL" id="NVO33144.1"/>
    </source>
</evidence>
<protein>
    <submittedName>
        <fullName evidence="2">Uncharacterized protein</fullName>
    </submittedName>
</protein>
<name>A0A7Y7PSD4_9BACT</name>
<dbReference type="Proteomes" id="UP000565521">
    <property type="component" value="Unassembled WGS sequence"/>
</dbReference>
<feature type="transmembrane region" description="Helical" evidence="1">
    <location>
        <begin position="59"/>
        <end position="79"/>
    </location>
</feature>
<keyword evidence="1" id="KW-1133">Transmembrane helix</keyword>
<feature type="transmembrane region" description="Helical" evidence="1">
    <location>
        <begin position="20"/>
        <end position="39"/>
    </location>
</feature>
<gene>
    <name evidence="2" type="ORF">HW554_18205</name>
</gene>
<dbReference type="AlphaFoldDB" id="A0A7Y7PSD4"/>
<keyword evidence="1" id="KW-0812">Transmembrane</keyword>
<evidence type="ECO:0000313" key="3">
    <source>
        <dbReference type="Proteomes" id="UP000565521"/>
    </source>
</evidence>
<accession>A0A7Y7PSD4</accession>
<sequence>MSIPSFPSLRLIETAIRSYWGLLVLLAANGILIKISAFYKFHPGHIGPYNIPFLDAELLALGYMLLPFVGTVLAALAAFRRRPLAYAGILFLHLLFWVVPVISLVIRTHRPRALVIENWLNIAMMTAALYLLTTPAVRTYFALSNERSVRLYQYTALTAFVYAVLGFILF</sequence>
<feature type="transmembrane region" description="Helical" evidence="1">
    <location>
        <begin position="149"/>
        <end position="169"/>
    </location>
</feature>
<reference evidence="2 3" key="1">
    <citation type="submission" date="2020-05" db="EMBL/GenBank/DDBJ databases">
        <title>Hymenobacter terrestris sp. nov. and Hymenobacter lapidiphilus sp. nov., isolated from regoliths in Antarctica.</title>
        <authorList>
            <person name="Sedlacek I."/>
            <person name="Pantucek R."/>
            <person name="Zeman M."/>
            <person name="Holochova P."/>
            <person name="Kralova S."/>
            <person name="Stankova E."/>
            <person name="Sedo O."/>
            <person name="Micenkova L."/>
            <person name="Svec P."/>
            <person name="Gupta V."/>
            <person name="Sood U."/>
            <person name="Korpole U.S."/>
            <person name="Lal R."/>
        </authorList>
    </citation>
    <scope>NUCLEOTIDE SEQUENCE [LARGE SCALE GENOMIC DNA]</scope>
    <source>
        <strain evidence="2 3">P5342</strain>
    </source>
</reference>
<dbReference type="RefSeq" id="WP_176909978.1">
    <property type="nucleotide sequence ID" value="NZ_JABKAU010000050.1"/>
</dbReference>
<evidence type="ECO:0000256" key="1">
    <source>
        <dbReference type="SAM" id="Phobius"/>
    </source>
</evidence>
<proteinExistence type="predicted"/>
<feature type="transmembrane region" description="Helical" evidence="1">
    <location>
        <begin position="86"/>
        <end position="106"/>
    </location>
</feature>
<comment type="caution">
    <text evidence="2">The sequence shown here is derived from an EMBL/GenBank/DDBJ whole genome shotgun (WGS) entry which is preliminary data.</text>
</comment>
<keyword evidence="1" id="KW-0472">Membrane</keyword>
<dbReference type="EMBL" id="JABKAU010000050">
    <property type="protein sequence ID" value="NVO33144.1"/>
    <property type="molecule type" value="Genomic_DNA"/>
</dbReference>
<keyword evidence="3" id="KW-1185">Reference proteome</keyword>
<feature type="transmembrane region" description="Helical" evidence="1">
    <location>
        <begin position="118"/>
        <end position="137"/>
    </location>
</feature>